<organism evidence="2 3">
    <name type="scientific">Halopseudomonas sabulinigri</name>
    <dbReference type="NCBI Taxonomy" id="472181"/>
    <lineage>
        <taxon>Bacteria</taxon>
        <taxon>Pseudomonadati</taxon>
        <taxon>Pseudomonadota</taxon>
        <taxon>Gammaproteobacteria</taxon>
        <taxon>Pseudomonadales</taxon>
        <taxon>Pseudomonadaceae</taxon>
        <taxon>Halopseudomonas</taxon>
    </lineage>
</organism>
<dbReference type="InterPro" id="IPR050706">
    <property type="entry name" value="Cyclic-di-GMP_PDE-like"/>
</dbReference>
<dbReference type="Gene3D" id="3.20.20.450">
    <property type="entry name" value="EAL domain"/>
    <property type="match status" value="1"/>
</dbReference>
<dbReference type="GO" id="GO:0071111">
    <property type="term" value="F:cyclic-guanylate-specific phosphodiesterase activity"/>
    <property type="evidence" value="ECO:0007669"/>
    <property type="project" value="InterPro"/>
</dbReference>
<sequence length="255" mass="28464">MQGDKTRGETPPCSHCADTAELGFDFSMAFQPIVNCADGSVFGYEALVRGLNNESAYSIISQVNESNRYAFDQLCRIKAIALAAQLGIDSMLSINFLPNAIYRPELCIRTTFEAAKEHGFPTERIMFEFTEVEKIEDSTNIKGIVEYYQALGFKTALDDFGSGYSGLNLLADFQTDIIKLDMGLIRNIDRDQTRQQIVSHCLAMLRSLNITPLAEGIETREEYLWLRAAGVDLMQGYLLARPGFECLPEVAVIKD</sequence>
<dbReference type="InterPro" id="IPR001633">
    <property type="entry name" value="EAL_dom"/>
</dbReference>
<accession>A0A1H1T2K7</accession>
<protein>
    <submittedName>
        <fullName evidence="2">EAL domain, c-di-GMP-specific phosphodiesterase class I (Or its enzymatically inactive variant)</fullName>
    </submittedName>
</protein>
<gene>
    <name evidence="2" type="ORF">SAMN05216271_2156</name>
</gene>
<dbReference type="Proteomes" id="UP000243413">
    <property type="component" value="Chromosome I"/>
</dbReference>
<dbReference type="PANTHER" id="PTHR33121:SF15">
    <property type="entry name" value="BLUE LIGHT- AND TEMPERATURE-REGULATED ANTIREPRESSOR BLUF"/>
    <property type="match status" value="1"/>
</dbReference>
<proteinExistence type="predicted"/>
<dbReference type="STRING" id="472181.SAMN05216271_2156"/>
<dbReference type="AlphaFoldDB" id="A0A1H1T2K7"/>
<name>A0A1H1T2K7_9GAMM</name>
<dbReference type="Pfam" id="PF00563">
    <property type="entry name" value="EAL"/>
    <property type="match status" value="1"/>
</dbReference>
<dbReference type="RefSeq" id="WP_092286495.1">
    <property type="nucleotide sequence ID" value="NZ_LT629763.1"/>
</dbReference>
<dbReference type="PROSITE" id="PS50883">
    <property type="entry name" value="EAL"/>
    <property type="match status" value="1"/>
</dbReference>
<dbReference type="OrthoDB" id="1673646at2"/>
<dbReference type="SUPFAM" id="SSF141868">
    <property type="entry name" value="EAL domain-like"/>
    <property type="match status" value="1"/>
</dbReference>
<dbReference type="InterPro" id="IPR035919">
    <property type="entry name" value="EAL_sf"/>
</dbReference>
<evidence type="ECO:0000313" key="2">
    <source>
        <dbReference type="EMBL" id="SDS54462.1"/>
    </source>
</evidence>
<evidence type="ECO:0000259" key="1">
    <source>
        <dbReference type="PROSITE" id="PS50883"/>
    </source>
</evidence>
<dbReference type="PANTHER" id="PTHR33121">
    <property type="entry name" value="CYCLIC DI-GMP PHOSPHODIESTERASE PDEF"/>
    <property type="match status" value="1"/>
</dbReference>
<evidence type="ECO:0000313" key="3">
    <source>
        <dbReference type="Proteomes" id="UP000243413"/>
    </source>
</evidence>
<reference evidence="3" key="1">
    <citation type="submission" date="2016-10" db="EMBL/GenBank/DDBJ databases">
        <authorList>
            <person name="Varghese N."/>
            <person name="Submissions S."/>
        </authorList>
    </citation>
    <scope>NUCLEOTIDE SEQUENCE [LARGE SCALE GENOMIC DNA]</scope>
    <source>
        <strain evidence="3">JCM 14963</strain>
    </source>
</reference>
<dbReference type="CDD" id="cd01948">
    <property type="entry name" value="EAL"/>
    <property type="match status" value="1"/>
</dbReference>
<dbReference type="SMART" id="SM00052">
    <property type="entry name" value="EAL"/>
    <property type="match status" value="1"/>
</dbReference>
<dbReference type="EMBL" id="LT629763">
    <property type="protein sequence ID" value="SDS54462.1"/>
    <property type="molecule type" value="Genomic_DNA"/>
</dbReference>
<feature type="domain" description="EAL" evidence="1">
    <location>
        <begin position="9"/>
        <end position="255"/>
    </location>
</feature>